<dbReference type="InterPro" id="IPR011545">
    <property type="entry name" value="DEAD/DEAH_box_helicase_dom"/>
</dbReference>
<keyword evidence="5" id="KW-0547">Nucleotide-binding</keyword>
<dbReference type="InterPro" id="IPR000555">
    <property type="entry name" value="JAMM/MPN+_dom"/>
</dbReference>
<evidence type="ECO:0000256" key="3">
    <source>
        <dbReference type="ARBA" id="ARBA00022540"/>
    </source>
</evidence>
<dbReference type="FunFam" id="3.40.140.10:FF:000052">
    <property type="entry name" value="Eukaryotic translation initiation factor 3 subunit H"/>
    <property type="match status" value="1"/>
</dbReference>
<feature type="region of interest" description="Disordered" evidence="16">
    <location>
        <begin position="235"/>
        <end position="270"/>
    </location>
</feature>
<evidence type="ECO:0000256" key="14">
    <source>
        <dbReference type="ARBA" id="ARBA00047984"/>
    </source>
</evidence>
<proteinExistence type="inferred from homology"/>
<dbReference type="CDD" id="cd17953">
    <property type="entry name" value="DEADc_DDX46"/>
    <property type="match status" value="1"/>
</dbReference>
<dbReference type="SMART" id="SM00232">
    <property type="entry name" value="JAB_MPN"/>
    <property type="match status" value="1"/>
</dbReference>
<feature type="region of interest" description="Disordered" evidence="16">
    <location>
        <begin position="938"/>
        <end position="988"/>
    </location>
</feature>
<keyword evidence="9 15" id="KW-0648">Protein biosynthesis</keyword>
<evidence type="ECO:0000259" key="18">
    <source>
        <dbReference type="PROSITE" id="PS51192"/>
    </source>
</evidence>
<dbReference type="GO" id="GO:0005852">
    <property type="term" value="C:eukaryotic translation initiation factor 3 complex"/>
    <property type="evidence" value="ECO:0007669"/>
    <property type="project" value="UniProtKB-UniRule"/>
</dbReference>
<evidence type="ECO:0000259" key="17">
    <source>
        <dbReference type="PROSITE" id="PS50249"/>
    </source>
</evidence>
<dbReference type="SMART" id="SM00490">
    <property type="entry name" value="HELICc"/>
    <property type="match status" value="1"/>
</dbReference>
<dbReference type="GO" id="GO:0005634">
    <property type="term" value="C:nucleus"/>
    <property type="evidence" value="ECO:0007669"/>
    <property type="project" value="UniProtKB-SubCell"/>
</dbReference>
<keyword evidence="2 15" id="KW-0963">Cytoplasm</keyword>
<dbReference type="GO" id="GO:0005524">
    <property type="term" value="F:ATP binding"/>
    <property type="evidence" value="ECO:0007669"/>
    <property type="project" value="UniProtKB-KW"/>
</dbReference>
<keyword evidence="3 15" id="KW-0396">Initiation factor</keyword>
<dbReference type="Proteomes" id="UP000019373">
    <property type="component" value="Unassembled WGS sequence"/>
</dbReference>
<sequence length="1592" mass="172986">MEEAIVEDLGLEVRSAATEIENAIAIGTGSVSVIERPTEDETTTTNLGDEIVHVIDGGQKIETIVVEVVTKIIEAGGKTPESAMVEEETILLTLGGRLGGKKAGRRLRRNQEDTAAQLMIQTSKPSTPNQNAEEQKAARLAKLEAWKKKQAAEQAKKDAELAAAGGARSILTEIDKKARLSPVASSPQSPAVPGNVSPVPYAGKFDPKAIVKKAHVPAATPEVLGADLAAPQLPKQSAVSSTSGTFKADNTTVSNSTTKNGQSPRQPNPMFVADSLQASFKTRGNVSGFGLGAKVPSEAEKSKTGPVFEEEESSRRKLEKLPTPPLGEVDLNKTNGVKEDGADVDDGDDDDVDMQVDGSEEERLAAARAAAEKREELVQSQAGRNKAENGMLPSNSANGGDTSMTDAQPEAPPPDAMEEDDADPLDAFMLGLRATPSKASGVNGIKSSKSRQQEPQAIFGDDEVDLTAIDADPGDILAMASKKKKKDIPTVNHAKIKYEPFRKNFYSEPVDMSGLSEAEVANLRLELDGIKVRGVDVPKPVQRWAQCGLGVQSLDVIQKLGYAAPTSIQSQAIPAITSGRDVIGVAKTGSGKTIAFLLPMFRHIKDQRPLDMLEGPIGLILSPTRELATQIHKECRPFLKALNLRAVCAYGGAPIKDQIADLKRGAEIIVCTPGRMIDLLAANSGRVTNLRRVTYVVLDEADRMFDMGFEPQVMKILANIRPDRQTVLFSATFPRQMEALARKTLSKPVEIVVGGRSVVAPEITQIVEVRNEDHKFIRLLELLGNMYSDEKNEDDRALIFVDRQESADSLLRDLMRKGYPCMSIHGGKDQIDRDSTIDDFKAGVVPILIATSVAARGLDVKQLKLVVNYDAPNHLEDYVHRAGRTGRAGNTGTAVTFLTEEQDRYAVDIAKALKQSGQPVPEPVQKLVEAFNEKVKSGKEKASASGFGGKGLDRLDQERDAAKARERKTFKTGEEGEEDEKEDKDTVGDDLFAKAASGIKALDAKPEPIPGVPKGIDLDGKITVHRTEKETGPQNQMDKVAAAVQNIAAKLSKAGVMRQGVPIDNKGPDAGAFHATLEINDFPQKARWAVTNRTNVAKILESTGTSITTKGSFYAAGKDPGPNDNPKLYILVEGDTEVVVHDAMRELMRLLKEGTIAAADTDTRAPARNFPMEATQNPLRGEDFRDPLHGQAEPAAGPVWIRKSDMAMAEKETPLKAVQVEGLVVMKIIKHCSQRFPTTATGALVGMDVNGTLEITNAFPLPIIEIPPEAHYEGQHINTAAAAPRAKANTGYQAEMIRMLREVNIDAQSVGWYTSANMGNFCNTNFIENQYYYQKDLNENTVALVHDVSRSSQGALSLRAFRLSPQFMAAYKENKFTTEKLVAHLRITPSSKANSSNSLQKSNLRYQDILVELPVQIHNSHLLTTFLHQLPTPPPPTSLEEPTSVSSIETNPFLSSNPLHPNYDTLSLNIDPFLSQTCDLLLDSIETHHTESNNFSYYSRALAREQNKIAQWQAKRKAENALRASTKQALLPEDEWQRLFKLPTEPNRLESMLNSRQVEQYSRQVDGFVAGTTGKMFAVRGNLLPGEGVGGD</sequence>
<comment type="function">
    <text evidence="15">Component of the eukaryotic translation initiation factor 3 (eIF-3) complex, which is involved in protein synthesis of a specialized repertoire of mRNAs and, together with other initiation factors, stimulates binding of mRNA and methionyl-tRNAi to the 40S ribosome. The eIF-3 complex specifically targets and initiates translation of a subset of mRNAs involved in cell proliferation.</text>
</comment>
<dbReference type="FunFam" id="3.40.50.300:FF:000079">
    <property type="entry name" value="probable ATP-dependent RNA helicase DDX17"/>
    <property type="match status" value="1"/>
</dbReference>
<feature type="compositionally biased region" description="Polar residues" evidence="16">
    <location>
        <begin position="235"/>
        <end position="265"/>
    </location>
</feature>
<keyword evidence="7" id="KW-0347">Helicase</keyword>
<dbReference type="GO" id="GO:0008237">
    <property type="term" value="F:metallopeptidase activity"/>
    <property type="evidence" value="ECO:0007669"/>
    <property type="project" value="InterPro"/>
</dbReference>
<comment type="function">
    <text evidence="12">ATP-dependent RNA helicase involved spliceosome assembly and in nuclear splicing. Catalyzes an ATP-dependent conformational change of U2 snRNP. Bridges U1 and U2 snRNPs and enables stable U2 snRNP association with intron RNA.</text>
</comment>
<dbReference type="GO" id="GO:0008380">
    <property type="term" value="P:RNA splicing"/>
    <property type="evidence" value="ECO:0007669"/>
    <property type="project" value="UniProtKB-KW"/>
</dbReference>
<evidence type="ECO:0000256" key="9">
    <source>
        <dbReference type="ARBA" id="ARBA00022917"/>
    </source>
</evidence>
<evidence type="ECO:0000259" key="19">
    <source>
        <dbReference type="PROSITE" id="PS51194"/>
    </source>
</evidence>
<dbReference type="InterPro" id="IPR014001">
    <property type="entry name" value="Helicase_ATP-bd"/>
</dbReference>
<dbReference type="eggNOG" id="KOG0334">
    <property type="taxonomic scope" value="Eukaryota"/>
</dbReference>
<dbReference type="Pfam" id="PF00270">
    <property type="entry name" value="DEAD"/>
    <property type="match status" value="1"/>
</dbReference>
<dbReference type="GO" id="GO:0003676">
    <property type="term" value="F:nucleic acid binding"/>
    <property type="evidence" value="ECO:0007669"/>
    <property type="project" value="InterPro"/>
</dbReference>
<dbReference type="CDD" id="cd08065">
    <property type="entry name" value="MPN_eIF3h"/>
    <property type="match status" value="1"/>
</dbReference>
<dbReference type="GeneID" id="19235811"/>
<evidence type="ECO:0000256" key="13">
    <source>
        <dbReference type="ARBA" id="ARBA00038511"/>
    </source>
</evidence>
<protein>
    <recommendedName>
        <fullName evidence="15">Eukaryotic translation initiation factor 3 subunit H</fullName>
        <shortName evidence="15">eIF3h</shortName>
    </recommendedName>
</protein>
<dbReference type="OMA" id="CAGYDIC"/>
<dbReference type="GO" id="GO:0003724">
    <property type="term" value="F:RNA helicase activity"/>
    <property type="evidence" value="ECO:0007669"/>
    <property type="project" value="UniProtKB-EC"/>
</dbReference>
<evidence type="ECO:0000313" key="20">
    <source>
        <dbReference type="EMBL" id="ERF74620.1"/>
    </source>
</evidence>
<dbReference type="Gene3D" id="3.40.140.10">
    <property type="entry name" value="Cytidine Deaminase, domain 2"/>
    <property type="match status" value="1"/>
</dbReference>
<dbReference type="InterPro" id="IPR027524">
    <property type="entry name" value="eIF3h"/>
</dbReference>
<dbReference type="GO" id="GO:0006397">
    <property type="term" value="P:mRNA processing"/>
    <property type="evidence" value="ECO:0007669"/>
    <property type="project" value="UniProtKB-KW"/>
</dbReference>
<feature type="region of interest" description="Disordered" evidence="16">
    <location>
        <begin position="290"/>
        <end position="421"/>
    </location>
</feature>
<dbReference type="InterPro" id="IPR027417">
    <property type="entry name" value="P-loop_NTPase"/>
</dbReference>
<dbReference type="GO" id="GO:0033290">
    <property type="term" value="C:eukaryotic 48S preinitiation complex"/>
    <property type="evidence" value="ECO:0007669"/>
    <property type="project" value="UniProtKB-UniRule"/>
</dbReference>
<feature type="compositionally biased region" description="Basic and acidic residues" evidence="16">
    <location>
        <begin position="361"/>
        <end position="377"/>
    </location>
</feature>
<dbReference type="PROSITE" id="PS51192">
    <property type="entry name" value="HELICASE_ATP_BIND_1"/>
    <property type="match status" value="1"/>
</dbReference>
<evidence type="ECO:0000313" key="21">
    <source>
        <dbReference type="Proteomes" id="UP000019373"/>
    </source>
</evidence>
<evidence type="ECO:0000256" key="1">
    <source>
        <dbReference type="ARBA" id="ARBA00004123"/>
    </source>
</evidence>
<evidence type="ECO:0000256" key="11">
    <source>
        <dbReference type="ARBA" id="ARBA00023242"/>
    </source>
</evidence>
<evidence type="ECO:0000256" key="10">
    <source>
        <dbReference type="ARBA" id="ARBA00023187"/>
    </source>
</evidence>
<dbReference type="HAMAP" id="MF_03007">
    <property type="entry name" value="eIF3h"/>
    <property type="match status" value="1"/>
</dbReference>
<reference evidence="21" key="1">
    <citation type="journal article" date="2014" name="BMC Genomics">
        <title>Genome characteristics reveal the impact of lichenization on lichen-forming fungus Endocarpon pusillum Hedwig (Verrucariales, Ascomycota).</title>
        <authorList>
            <person name="Wang Y.-Y."/>
            <person name="Liu B."/>
            <person name="Zhang X.-Y."/>
            <person name="Zhou Q.-M."/>
            <person name="Zhang T."/>
            <person name="Li H."/>
            <person name="Yu Y.-F."/>
            <person name="Zhang X.-L."/>
            <person name="Hao X.-Y."/>
            <person name="Wang M."/>
            <person name="Wang L."/>
            <person name="Wei J.-C."/>
        </authorList>
    </citation>
    <scope>NUCLEOTIDE SEQUENCE [LARGE SCALE GENOMIC DNA]</scope>
    <source>
        <strain evidence="21">Z07020 / HMAS-L-300199</strain>
    </source>
</reference>
<evidence type="ECO:0000256" key="15">
    <source>
        <dbReference type="HAMAP-Rule" id="MF_03007"/>
    </source>
</evidence>
<dbReference type="PANTHER" id="PTHR47958">
    <property type="entry name" value="ATP-DEPENDENT RNA HELICASE DBP3"/>
    <property type="match status" value="1"/>
</dbReference>
<keyword evidence="8" id="KW-0067">ATP-binding</keyword>
<comment type="catalytic activity">
    <reaction evidence="14">
        <text>ATP + H2O = ADP + phosphate + H(+)</text>
        <dbReference type="Rhea" id="RHEA:13065"/>
        <dbReference type="ChEBI" id="CHEBI:15377"/>
        <dbReference type="ChEBI" id="CHEBI:15378"/>
        <dbReference type="ChEBI" id="CHEBI:30616"/>
        <dbReference type="ChEBI" id="CHEBI:43474"/>
        <dbReference type="ChEBI" id="CHEBI:456216"/>
        <dbReference type="EC" id="3.6.4.13"/>
    </reaction>
</comment>
<evidence type="ECO:0000256" key="16">
    <source>
        <dbReference type="SAM" id="MobiDB-lite"/>
    </source>
</evidence>
<comment type="subcellular location">
    <subcellularLocation>
        <location evidence="15">Cytoplasm</location>
    </subcellularLocation>
    <subcellularLocation>
        <location evidence="1">Nucleus</location>
    </subcellularLocation>
</comment>
<evidence type="ECO:0000256" key="5">
    <source>
        <dbReference type="ARBA" id="ARBA00022741"/>
    </source>
</evidence>
<feature type="domain" description="Helicase C-terminal" evidence="19">
    <location>
        <begin position="778"/>
        <end position="928"/>
    </location>
</feature>
<dbReference type="SMART" id="SM00487">
    <property type="entry name" value="DEXDc"/>
    <property type="match status" value="1"/>
</dbReference>
<dbReference type="InterPro" id="IPR056149">
    <property type="entry name" value="PRP5/DDX46/KHDC4_KH"/>
</dbReference>
<dbReference type="RefSeq" id="XP_007799721.1">
    <property type="nucleotide sequence ID" value="XM_007801530.1"/>
</dbReference>
<dbReference type="CDD" id="cd18787">
    <property type="entry name" value="SF2_C_DEAD"/>
    <property type="match status" value="1"/>
</dbReference>
<feature type="domain" description="MPN" evidence="17">
    <location>
        <begin position="1218"/>
        <end position="1367"/>
    </location>
</feature>
<dbReference type="GO" id="GO:0016282">
    <property type="term" value="C:eukaryotic 43S preinitiation complex"/>
    <property type="evidence" value="ECO:0007669"/>
    <property type="project" value="UniProtKB-UniRule"/>
</dbReference>
<evidence type="ECO:0000256" key="12">
    <source>
        <dbReference type="ARBA" id="ARBA00037330"/>
    </source>
</evidence>
<accession>U1HVB8</accession>
<feature type="domain" description="Helicase ATP-binding" evidence="18">
    <location>
        <begin position="573"/>
        <end position="751"/>
    </location>
</feature>
<feature type="compositionally biased region" description="Polar residues" evidence="16">
    <location>
        <begin position="392"/>
        <end position="405"/>
    </location>
</feature>
<evidence type="ECO:0000256" key="2">
    <source>
        <dbReference type="ARBA" id="ARBA00022490"/>
    </source>
</evidence>
<organism evidence="20 21">
    <name type="scientific">Endocarpon pusillum (strain Z07020 / HMAS-L-300199)</name>
    <name type="common">Lichen-forming fungus</name>
    <dbReference type="NCBI Taxonomy" id="1263415"/>
    <lineage>
        <taxon>Eukaryota</taxon>
        <taxon>Fungi</taxon>
        <taxon>Dikarya</taxon>
        <taxon>Ascomycota</taxon>
        <taxon>Pezizomycotina</taxon>
        <taxon>Eurotiomycetes</taxon>
        <taxon>Chaetothyriomycetidae</taxon>
        <taxon>Verrucariales</taxon>
        <taxon>Verrucariaceae</taxon>
        <taxon>Endocarpon</taxon>
    </lineage>
</organism>
<dbReference type="SUPFAM" id="SSF52540">
    <property type="entry name" value="P-loop containing nucleoside triphosphate hydrolases"/>
    <property type="match status" value="1"/>
</dbReference>
<keyword evidence="21" id="KW-1185">Reference proteome</keyword>
<dbReference type="PROSITE" id="PS51194">
    <property type="entry name" value="HELICASE_CTER"/>
    <property type="match status" value="1"/>
</dbReference>
<comment type="subunit">
    <text evidence="15">Component of the eukaryotic translation initiation factor 3 (eIF-3) complex.</text>
</comment>
<dbReference type="InterPro" id="IPR001650">
    <property type="entry name" value="Helicase_C-like"/>
</dbReference>
<dbReference type="Pfam" id="PF00271">
    <property type="entry name" value="Helicase_C"/>
    <property type="match status" value="1"/>
</dbReference>
<dbReference type="GO" id="GO:0001732">
    <property type="term" value="P:formation of cytoplasmic translation initiation complex"/>
    <property type="evidence" value="ECO:0007669"/>
    <property type="project" value="UniProtKB-UniRule"/>
</dbReference>
<evidence type="ECO:0000256" key="4">
    <source>
        <dbReference type="ARBA" id="ARBA00022664"/>
    </source>
</evidence>
<feature type="compositionally biased region" description="Basic and acidic residues" evidence="16">
    <location>
        <begin position="951"/>
        <end position="974"/>
    </location>
</feature>
<evidence type="ECO:0000256" key="7">
    <source>
        <dbReference type="ARBA" id="ARBA00022806"/>
    </source>
</evidence>
<dbReference type="GO" id="GO:0003743">
    <property type="term" value="F:translation initiation factor activity"/>
    <property type="evidence" value="ECO:0007669"/>
    <property type="project" value="UniProtKB-UniRule"/>
</dbReference>
<gene>
    <name evidence="20" type="ORF">EPUS_00750</name>
</gene>
<dbReference type="Gene3D" id="3.40.50.300">
    <property type="entry name" value="P-loop containing nucleotide triphosphate hydrolases"/>
    <property type="match status" value="2"/>
</dbReference>
<dbReference type="InterPro" id="IPR000629">
    <property type="entry name" value="RNA-helicase_DEAD-box_CS"/>
</dbReference>
<dbReference type="PROSITE" id="PS50249">
    <property type="entry name" value="MPN"/>
    <property type="match status" value="1"/>
</dbReference>
<dbReference type="HOGENOM" id="CLU_003041_0_3_1"/>
<dbReference type="InterPro" id="IPR045810">
    <property type="entry name" value="eIF3h_C"/>
</dbReference>
<dbReference type="InterPro" id="IPR037518">
    <property type="entry name" value="MPN"/>
</dbReference>
<comment type="similarity">
    <text evidence="13">Belongs to the DEAD box helicase family. DDX46/PRP5 subfamily.</text>
</comment>
<keyword evidence="11" id="KW-0539">Nucleus</keyword>
<name>U1HVB8_ENDPU</name>
<dbReference type="Pfam" id="PF19445">
    <property type="entry name" value="eIF3h_C"/>
    <property type="match status" value="2"/>
</dbReference>
<feature type="compositionally biased region" description="Acidic residues" evidence="16">
    <location>
        <begin position="342"/>
        <end position="360"/>
    </location>
</feature>
<dbReference type="Pfam" id="PF01398">
    <property type="entry name" value="JAB"/>
    <property type="match status" value="1"/>
</dbReference>
<comment type="similarity">
    <text evidence="15">Belongs to the eIF-3 subunit H family.</text>
</comment>
<dbReference type="OrthoDB" id="196131at2759"/>
<evidence type="ECO:0000256" key="8">
    <source>
        <dbReference type="ARBA" id="ARBA00022840"/>
    </source>
</evidence>
<dbReference type="EMBL" id="KE720872">
    <property type="protein sequence ID" value="ERF74620.1"/>
    <property type="molecule type" value="Genomic_DNA"/>
</dbReference>
<dbReference type="PROSITE" id="PS00039">
    <property type="entry name" value="DEAD_ATP_HELICASE"/>
    <property type="match status" value="1"/>
</dbReference>
<evidence type="ECO:0000256" key="6">
    <source>
        <dbReference type="ARBA" id="ARBA00022801"/>
    </source>
</evidence>
<keyword evidence="4" id="KW-0507">mRNA processing</keyword>
<dbReference type="eggNOG" id="KOG1560">
    <property type="taxonomic scope" value="Eukaryota"/>
</dbReference>
<keyword evidence="10" id="KW-0508">mRNA splicing</keyword>
<keyword evidence="6" id="KW-0378">Hydrolase</keyword>
<dbReference type="Pfam" id="PF23469">
    <property type="entry name" value="KH_12"/>
    <property type="match status" value="1"/>
</dbReference>